<evidence type="ECO:0000256" key="12">
    <source>
        <dbReference type="ARBA" id="ARBA00044774"/>
    </source>
</evidence>
<accession>A0A1M6JU48</accession>
<dbReference type="RefSeq" id="WP_072870376.1">
    <property type="nucleotide sequence ID" value="NZ_FQZM01000037.1"/>
</dbReference>
<dbReference type="GO" id="GO:0015099">
    <property type="term" value="F:nickel cation transmembrane transporter activity"/>
    <property type="evidence" value="ECO:0007669"/>
    <property type="project" value="InterPro"/>
</dbReference>
<dbReference type="PANTHER" id="PTHR43163:SF6">
    <property type="entry name" value="DIPEPTIDE TRANSPORT SYSTEM PERMEASE PROTEIN DPPB-RELATED"/>
    <property type="match status" value="1"/>
</dbReference>
<keyword evidence="16" id="KW-1185">Reference proteome</keyword>
<keyword evidence="5 13" id="KW-0812">Transmembrane</keyword>
<evidence type="ECO:0000313" key="16">
    <source>
        <dbReference type="Proteomes" id="UP000184529"/>
    </source>
</evidence>
<feature type="transmembrane region" description="Helical" evidence="13">
    <location>
        <begin position="9"/>
        <end position="30"/>
    </location>
</feature>
<keyword evidence="6 13" id="KW-1133">Transmembrane helix</keyword>
<dbReference type="GO" id="GO:0005886">
    <property type="term" value="C:plasma membrane"/>
    <property type="evidence" value="ECO:0007669"/>
    <property type="project" value="UniProtKB-SubCell"/>
</dbReference>
<dbReference type="Proteomes" id="UP000184529">
    <property type="component" value="Unassembled WGS sequence"/>
</dbReference>
<evidence type="ECO:0000256" key="5">
    <source>
        <dbReference type="ARBA" id="ARBA00022692"/>
    </source>
</evidence>
<feature type="transmembrane region" description="Helical" evidence="13">
    <location>
        <begin position="103"/>
        <end position="126"/>
    </location>
</feature>
<dbReference type="PROSITE" id="PS50928">
    <property type="entry name" value="ABC_TM1"/>
    <property type="match status" value="1"/>
</dbReference>
<evidence type="ECO:0000256" key="1">
    <source>
        <dbReference type="ARBA" id="ARBA00004651"/>
    </source>
</evidence>
<keyword evidence="8" id="KW-0921">Nickel transport</keyword>
<dbReference type="Pfam" id="PF19300">
    <property type="entry name" value="BPD_transp_1_N"/>
    <property type="match status" value="1"/>
</dbReference>
<feature type="transmembrane region" description="Helical" evidence="13">
    <location>
        <begin position="177"/>
        <end position="196"/>
    </location>
</feature>
<keyword evidence="2 13" id="KW-0813">Transport</keyword>
<dbReference type="InterPro" id="IPR050045">
    <property type="entry name" value="Opp2B"/>
</dbReference>
<dbReference type="PANTHER" id="PTHR43163">
    <property type="entry name" value="DIPEPTIDE TRANSPORT SYSTEM PERMEASE PROTEIN DPPB-RELATED"/>
    <property type="match status" value="1"/>
</dbReference>
<evidence type="ECO:0000256" key="6">
    <source>
        <dbReference type="ARBA" id="ARBA00022989"/>
    </source>
</evidence>
<dbReference type="Gene3D" id="1.10.3720.10">
    <property type="entry name" value="MetI-like"/>
    <property type="match status" value="1"/>
</dbReference>
<evidence type="ECO:0000256" key="13">
    <source>
        <dbReference type="RuleBase" id="RU363032"/>
    </source>
</evidence>
<feature type="domain" description="ABC transmembrane type-1" evidence="14">
    <location>
        <begin position="99"/>
        <end position="300"/>
    </location>
</feature>
<dbReference type="NCBIfam" id="NF045470">
    <property type="entry name" value="Opp2B"/>
    <property type="match status" value="1"/>
</dbReference>
<keyword evidence="9 13" id="KW-0472">Membrane</keyword>
<dbReference type="SUPFAM" id="SSF161098">
    <property type="entry name" value="MetI-like"/>
    <property type="match status" value="1"/>
</dbReference>
<feature type="transmembrane region" description="Helical" evidence="13">
    <location>
        <begin position="231"/>
        <end position="257"/>
    </location>
</feature>
<evidence type="ECO:0000256" key="2">
    <source>
        <dbReference type="ARBA" id="ARBA00022448"/>
    </source>
</evidence>
<dbReference type="STRING" id="1121432.SAMN02745219_02708"/>
<evidence type="ECO:0000256" key="8">
    <source>
        <dbReference type="ARBA" id="ARBA00023112"/>
    </source>
</evidence>
<comment type="subunit">
    <text evidence="11">The complex is composed of two ATP-binding proteins (NikD and NikE), two transmembrane proteins (NikB and NikC) and a solute-binding protein (NikA).</text>
</comment>
<evidence type="ECO:0000256" key="11">
    <source>
        <dbReference type="ARBA" id="ARBA00038669"/>
    </source>
</evidence>
<gene>
    <name evidence="15" type="ORF">SAMN02745219_02708</name>
</gene>
<evidence type="ECO:0000256" key="7">
    <source>
        <dbReference type="ARBA" id="ARBA00023065"/>
    </source>
</evidence>
<organism evidence="15 16">
    <name type="scientific">Desulfofundulus thermosubterraneus DSM 16057</name>
    <dbReference type="NCBI Taxonomy" id="1121432"/>
    <lineage>
        <taxon>Bacteria</taxon>
        <taxon>Bacillati</taxon>
        <taxon>Bacillota</taxon>
        <taxon>Clostridia</taxon>
        <taxon>Eubacteriales</taxon>
        <taxon>Peptococcaceae</taxon>
        <taxon>Desulfofundulus</taxon>
    </lineage>
</organism>
<evidence type="ECO:0000256" key="4">
    <source>
        <dbReference type="ARBA" id="ARBA00022596"/>
    </source>
</evidence>
<dbReference type="CDD" id="cd06261">
    <property type="entry name" value="TM_PBP2"/>
    <property type="match status" value="1"/>
</dbReference>
<evidence type="ECO:0000259" key="14">
    <source>
        <dbReference type="PROSITE" id="PS50928"/>
    </source>
</evidence>
<comment type="similarity">
    <text evidence="10">Belongs to the binding-protein-dependent transport system permease family. OppBC subfamily.</text>
</comment>
<dbReference type="InterPro" id="IPR035906">
    <property type="entry name" value="MetI-like_sf"/>
</dbReference>
<name>A0A1M6JU48_9FIRM</name>
<proteinExistence type="inferred from homology"/>
<evidence type="ECO:0000256" key="10">
    <source>
        <dbReference type="ARBA" id="ARBA00024202"/>
    </source>
</evidence>
<keyword evidence="3" id="KW-1003">Cell membrane</keyword>
<keyword evidence="4" id="KW-0533">Nickel</keyword>
<dbReference type="InterPro" id="IPR045621">
    <property type="entry name" value="BPD_transp_1_N"/>
</dbReference>
<comment type="subcellular location">
    <subcellularLocation>
        <location evidence="1 13">Cell membrane</location>
        <topology evidence="1 13">Multi-pass membrane protein</topology>
    </subcellularLocation>
</comment>
<dbReference type="AlphaFoldDB" id="A0A1M6JU48"/>
<evidence type="ECO:0000313" key="15">
    <source>
        <dbReference type="EMBL" id="SHJ50211.1"/>
    </source>
</evidence>
<evidence type="ECO:0000256" key="9">
    <source>
        <dbReference type="ARBA" id="ARBA00023136"/>
    </source>
</evidence>
<dbReference type="OrthoDB" id="9773221at2"/>
<dbReference type="Pfam" id="PF00528">
    <property type="entry name" value="BPD_transp_1"/>
    <property type="match status" value="1"/>
</dbReference>
<reference evidence="16" key="1">
    <citation type="submission" date="2016-11" db="EMBL/GenBank/DDBJ databases">
        <authorList>
            <person name="Varghese N."/>
            <person name="Submissions S."/>
        </authorList>
    </citation>
    <scope>NUCLEOTIDE SEQUENCE [LARGE SCALE GENOMIC DNA]</scope>
    <source>
        <strain evidence="16">DSM 16057</strain>
    </source>
</reference>
<protein>
    <recommendedName>
        <fullName evidence="12">Nickel import system permease protein NikB</fullName>
    </recommendedName>
</protein>
<sequence>MRRLLIQRLVSAVFVMLIASFLSFLLLFYAPGNPAETIIRQQSGLDPTYAEIELFMKRHDLNRPFLVQCLQWLYLLTHGKLGVSLRTGEPVLEEFTARFGATFQLAVAAMALSVIIGLPIGVFAATKPNSLFDHIIRVVSLAGVSIPEFWLGLMLMLCFSLALGWLPCFGHGTVRHLVLPMITLAVGITASLMRFVRTSMLEVLNLDYIKTAKAKGLREVVIVWKHALKNALIPVVTILGTQVGHLLAGAVIVETVFSWPGIGKFFVDSIYARDYPVIQGFVLIIAAIYVLVNLLVDILYVYLDPRVRYEGRS</sequence>
<evidence type="ECO:0000256" key="3">
    <source>
        <dbReference type="ARBA" id="ARBA00022475"/>
    </source>
</evidence>
<feature type="transmembrane region" description="Helical" evidence="13">
    <location>
        <begin position="277"/>
        <end position="303"/>
    </location>
</feature>
<dbReference type="EMBL" id="FQZM01000037">
    <property type="protein sequence ID" value="SHJ50211.1"/>
    <property type="molecule type" value="Genomic_DNA"/>
</dbReference>
<dbReference type="InterPro" id="IPR000515">
    <property type="entry name" value="MetI-like"/>
</dbReference>
<feature type="transmembrane region" description="Helical" evidence="13">
    <location>
        <begin position="138"/>
        <end position="165"/>
    </location>
</feature>
<keyword evidence="7" id="KW-0406">Ion transport</keyword>